<sequence>MRLYILFIAIYGLSACQFKGKTYSDEEEWIEKDVFKMKCKVDTNGSWRTEVIACITPDKDEVGVPVNGSTLKGDHEWECKITKDGQITLKQTLGKSAPCQGGHKHGTVWTEKSFQFKCADYGITEFLGCISATGIMIPSGKSEEVSGYNMECKKHENGTITLTAQDKAADADCVDHENKPRKKGEKWIESGHFEKSCEKHGVAKVTGCKVDGVVDIIPLNSKVTKGNMDYHCEGKDGSYKFFSKMKE</sequence>
<feature type="domain" description="Abnormal cell migration protein 18-like fibronectin type I" evidence="2">
    <location>
        <begin position="172"/>
        <end position="238"/>
    </location>
</feature>
<proteinExistence type="predicted"/>
<dbReference type="PANTHER" id="PTHR35572:SF7">
    <property type="entry name" value="PROTEIN CBG04538"/>
    <property type="match status" value="1"/>
</dbReference>
<feature type="chain" id="PRO_5013266692" evidence="1">
    <location>
        <begin position="16"/>
        <end position="247"/>
    </location>
</feature>
<accession>A0A1I7XL98</accession>
<evidence type="ECO:0000313" key="3">
    <source>
        <dbReference type="Proteomes" id="UP000095283"/>
    </source>
</evidence>
<feature type="domain" description="Abnormal cell migration protein 18-like fibronectin type I" evidence="2">
    <location>
        <begin position="103"/>
        <end position="159"/>
    </location>
</feature>
<feature type="signal peptide" evidence="1">
    <location>
        <begin position="1"/>
        <end position="15"/>
    </location>
</feature>
<reference evidence="4" key="1">
    <citation type="submission" date="2016-11" db="UniProtKB">
        <authorList>
            <consortium name="WormBaseParasite"/>
        </authorList>
    </citation>
    <scope>IDENTIFICATION</scope>
</reference>
<evidence type="ECO:0000256" key="1">
    <source>
        <dbReference type="SAM" id="SignalP"/>
    </source>
</evidence>
<dbReference type="InterPro" id="IPR040282">
    <property type="entry name" value="Mig-18-like"/>
</dbReference>
<dbReference type="AlphaFoldDB" id="A0A1I7XL98"/>
<feature type="domain" description="Abnormal cell migration protein 18-like fibronectin type I" evidence="2">
    <location>
        <begin position="15"/>
        <end position="86"/>
    </location>
</feature>
<evidence type="ECO:0000313" key="4">
    <source>
        <dbReference type="WBParaSite" id="Hba_18555"/>
    </source>
</evidence>
<keyword evidence="3" id="KW-1185">Reference proteome</keyword>
<dbReference type="InterPro" id="IPR055119">
    <property type="entry name" value="Mig18_Fn1"/>
</dbReference>
<keyword evidence="1" id="KW-0732">Signal</keyword>
<protein>
    <submittedName>
        <fullName evidence="4">Sushi domain-containing protein</fullName>
    </submittedName>
</protein>
<name>A0A1I7XL98_HETBA</name>
<dbReference type="Pfam" id="PF23003">
    <property type="entry name" value="Fn1_2"/>
    <property type="match status" value="3"/>
</dbReference>
<dbReference type="PROSITE" id="PS51257">
    <property type="entry name" value="PROKAR_LIPOPROTEIN"/>
    <property type="match status" value="1"/>
</dbReference>
<dbReference type="PANTHER" id="PTHR35572">
    <property type="entry name" value="PROTEIN CBG04538-RELATED"/>
    <property type="match status" value="1"/>
</dbReference>
<organism evidence="3 4">
    <name type="scientific">Heterorhabditis bacteriophora</name>
    <name type="common">Entomopathogenic nematode worm</name>
    <dbReference type="NCBI Taxonomy" id="37862"/>
    <lineage>
        <taxon>Eukaryota</taxon>
        <taxon>Metazoa</taxon>
        <taxon>Ecdysozoa</taxon>
        <taxon>Nematoda</taxon>
        <taxon>Chromadorea</taxon>
        <taxon>Rhabditida</taxon>
        <taxon>Rhabditina</taxon>
        <taxon>Rhabditomorpha</taxon>
        <taxon>Strongyloidea</taxon>
        <taxon>Heterorhabditidae</taxon>
        <taxon>Heterorhabditis</taxon>
    </lineage>
</organism>
<evidence type="ECO:0000259" key="2">
    <source>
        <dbReference type="Pfam" id="PF23003"/>
    </source>
</evidence>
<dbReference type="WBParaSite" id="Hba_18555">
    <property type="protein sequence ID" value="Hba_18555"/>
    <property type="gene ID" value="Hba_18555"/>
</dbReference>
<dbReference type="Proteomes" id="UP000095283">
    <property type="component" value="Unplaced"/>
</dbReference>